<dbReference type="AlphaFoldDB" id="A0A1L5NJL1"/>
<organism evidence="1 2">
    <name type="scientific">Rhizobium gallicum</name>
    <dbReference type="NCBI Taxonomy" id="56730"/>
    <lineage>
        <taxon>Bacteria</taxon>
        <taxon>Pseudomonadati</taxon>
        <taxon>Pseudomonadota</taxon>
        <taxon>Alphaproteobacteria</taxon>
        <taxon>Hyphomicrobiales</taxon>
        <taxon>Rhizobiaceae</taxon>
        <taxon>Rhizobium/Agrobacterium group</taxon>
        <taxon>Rhizobium</taxon>
    </lineage>
</organism>
<proteinExistence type="predicted"/>
<sequence length="80" mass="9330">MNTPRPSPVKVYRFVYGAPKLRMLLQHPDFFLDNVDVKLPYTYVIALPAVDVFMKQNVIVHHPPMPLLKLDVNALVFRHF</sequence>
<dbReference type="RefSeq" id="WP_156886427.1">
    <property type="nucleotide sequence ID" value="NZ_CP017101.1"/>
</dbReference>
<gene>
    <name evidence="1" type="ORF">IE4872_CH02483</name>
</gene>
<evidence type="ECO:0000313" key="1">
    <source>
        <dbReference type="EMBL" id="APO68093.1"/>
    </source>
</evidence>
<name>A0A1L5NJL1_9HYPH</name>
<reference evidence="1 2" key="1">
    <citation type="submission" date="2016-09" db="EMBL/GenBank/DDBJ databases">
        <title>The complete genome sequences of Rhizobium gallicum, symbiovars gallicum and phaseoli, symbionts associated to common bean (Phaseolus vulgaris).</title>
        <authorList>
            <person name="Bustos P."/>
            <person name="Santamaria R.I."/>
            <person name="Perez-Carrascal O.M."/>
            <person name="Juarez S."/>
            <person name="Lozano L."/>
            <person name="Martinez-Flores I."/>
            <person name="Martinez-Romero E."/>
            <person name="Cevallos M."/>
            <person name="Romero D."/>
            <person name="Davila G."/>
            <person name="Gonzalez V."/>
        </authorList>
    </citation>
    <scope>NUCLEOTIDE SEQUENCE [LARGE SCALE GENOMIC DNA]</scope>
    <source>
        <strain evidence="1 2">IE4872</strain>
    </source>
</reference>
<dbReference type="Proteomes" id="UP000184749">
    <property type="component" value="Chromosome"/>
</dbReference>
<evidence type="ECO:0000313" key="2">
    <source>
        <dbReference type="Proteomes" id="UP000184749"/>
    </source>
</evidence>
<dbReference type="EMBL" id="CP017101">
    <property type="protein sequence ID" value="APO68093.1"/>
    <property type="molecule type" value="Genomic_DNA"/>
</dbReference>
<protein>
    <submittedName>
        <fullName evidence="1">Uncharacterized protein</fullName>
    </submittedName>
</protein>
<accession>A0A1L5NJL1</accession>